<dbReference type="AlphaFoldDB" id="A0A368GA26"/>
<keyword evidence="3" id="KW-1185">Reference proteome</keyword>
<organism evidence="2 3">
    <name type="scientific">Ancylostoma caninum</name>
    <name type="common">Dog hookworm</name>
    <dbReference type="NCBI Taxonomy" id="29170"/>
    <lineage>
        <taxon>Eukaryota</taxon>
        <taxon>Metazoa</taxon>
        <taxon>Ecdysozoa</taxon>
        <taxon>Nematoda</taxon>
        <taxon>Chromadorea</taxon>
        <taxon>Rhabditida</taxon>
        <taxon>Rhabditina</taxon>
        <taxon>Rhabditomorpha</taxon>
        <taxon>Strongyloidea</taxon>
        <taxon>Ancylostomatidae</taxon>
        <taxon>Ancylostomatinae</taxon>
        <taxon>Ancylostoma</taxon>
    </lineage>
</organism>
<evidence type="ECO:0000313" key="3">
    <source>
        <dbReference type="Proteomes" id="UP000252519"/>
    </source>
</evidence>
<name>A0A368GA26_ANCCA</name>
<gene>
    <name evidence="2" type="ORF">ANCCAN_13528</name>
</gene>
<sequence length="69" mass="7705">MTVCTFNTRTLASEASIEDLMTQPKKISHRSDREEKTPLNTTSKLEKNCSLEPATVEELVESVSSSTWS</sequence>
<feature type="region of interest" description="Disordered" evidence="1">
    <location>
        <begin position="21"/>
        <end position="50"/>
    </location>
</feature>
<dbReference type="Proteomes" id="UP000252519">
    <property type="component" value="Unassembled WGS sequence"/>
</dbReference>
<accession>A0A368GA26</accession>
<dbReference type="EMBL" id="JOJR01000280">
    <property type="protein sequence ID" value="RCN40558.1"/>
    <property type="molecule type" value="Genomic_DNA"/>
</dbReference>
<protein>
    <submittedName>
        <fullName evidence="2">Uncharacterized protein</fullName>
    </submittedName>
</protein>
<reference evidence="2 3" key="1">
    <citation type="submission" date="2014-10" db="EMBL/GenBank/DDBJ databases">
        <title>Draft genome of the hookworm Ancylostoma caninum.</title>
        <authorList>
            <person name="Mitreva M."/>
        </authorList>
    </citation>
    <scope>NUCLEOTIDE SEQUENCE [LARGE SCALE GENOMIC DNA]</scope>
    <source>
        <strain evidence="2 3">Baltimore</strain>
    </source>
</reference>
<dbReference type="OrthoDB" id="5873147at2759"/>
<comment type="caution">
    <text evidence="2">The sequence shown here is derived from an EMBL/GenBank/DDBJ whole genome shotgun (WGS) entry which is preliminary data.</text>
</comment>
<evidence type="ECO:0000256" key="1">
    <source>
        <dbReference type="SAM" id="MobiDB-lite"/>
    </source>
</evidence>
<evidence type="ECO:0000313" key="2">
    <source>
        <dbReference type="EMBL" id="RCN40558.1"/>
    </source>
</evidence>
<proteinExistence type="predicted"/>